<keyword evidence="3" id="KW-1185">Reference proteome</keyword>
<evidence type="ECO:0000313" key="2">
    <source>
        <dbReference type="EMBL" id="RPA76462.1"/>
    </source>
</evidence>
<accession>A0A3N4HRL3</accession>
<sequence>MANFTLAESQIFLLGILTGTSGPSTPHGPSDDILHILHHYWYPLSNCTITKTYTFPNGTFLAFGTISNTAGVHIADVAWQMDIPNQDGRWTRVTEIVYSPELGAWEWTLIGVVEEGTLWMLEADRWRMVVTEECEWVVRRDVEGVYSKMEWVSVRRPWRFA</sequence>
<evidence type="ECO:0000256" key="1">
    <source>
        <dbReference type="SAM" id="SignalP"/>
    </source>
</evidence>
<organism evidence="2 3">
    <name type="scientific">Ascobolus immersus RN42</name>
    <dbReference type="NCBI Taxonomy" id="1160509"/>
    <lineage>
        <taxon>Eukaryota</taxon>
        <taxon>Fungi</taxon>
        <taxon>Dikarya</taxon>
        <taxon>Ascomycota</taxon>
        <taxon>Pezizomycotina</taxon>
        <taxon>Pezizomycetes</taxon>
        <taxon>Pezizales</taxon>
        <taxon>Ascobolaceae</taxon>
        <taxon>Ascobolus</taxon>
    </lineage>
</organism>
<keyword evidence="1" id="KW-0732">Signal</keyword>
<name>A0A3N4HRL3_ASCIM</name>
<gene>
    <name evidence="2" type="ORF">BJ508DRAFT_311083</name>
</gene>
<feature type="chain" id="PRO_5018329201" evidence="1">
    <location>
        <begin position="23"/>
        <end position="161"/>
    </location>
</feature>
<proteinExistence type="predicted"/>
<protein>
    <submittedName>
        <fullName evidence="2">Uncharacterized protein</fullName>
    </submittedName>
</protein>
<reference evidence="2 3" key="1">
    <citation type="journal article" date="2018" name="Nat. Ecol. Evol.">
        <title>Pezizomycetes genomes reveal the molecular basis of ectomycorrhizal truffle lifestyle.</title>
        <authorList>
            <person name="Murat C."/>
            <person name="Payen T."/>
            <person name="Noel B."/>
            <person name="Kuo A."/>
            <person name="Morin E."/>
            <person name="Chen J."/>
            <person name="Kohler A."/>
            <person name="Krizsan K."/>
            <person name="Balestrini R."/>
            <person name="Da Silva C."/>
            <person name="Montanini B."/>
            <person name="Hainaut M."/>
            <person name="Levati E."/>
            <person name="Barry K.W."/>
            <person name="Belfiori B."/>
            <person name="Cichocki N."/>
            <person name="Clum A."/>
            <person name="Dockter R.B."/>
            <person name="Fauchery L."/>
            <person name="Guy J."/>
            <person name="Iotti M."/>
            <person name="Le Tacon F."/>
            <person name="Lindquist E.A."/>
            <person name="Lipzen A."/>
            <person name="Malagnac F."/>
            <person name="Mello A."/>
            <person name="Molinier V."/>
            <person name="Miyauchi S."/>
            <person name="Poulain J."/>
            <person name="Riccioni C."/>
            <person name="Rubini A."/>
            <person name="Sitrit Y."/>
            <person name="Splivallo R."/>
            <person name="Traeger S."/>
            <person name="Wang M."/>
            <person name="Zifcakova L."/>
            <person name="Wipf D."/>
            <person name="Zambonelli A."/>
            <person name="Paolocci F."/>
            <person name="Nowrousian M."/>
            <person name="Ottonello S."/>
            <person name="Baldrian P."/>
            <person name="Spatafora J.W."/>
            <person name="Henrissat B."/>
            <person name="Nagy L.G."/>
            <person name="Aury J.M."/>
            <person name="Wincker P."/>
            <person name="Grigoriev I.V."/>
            <person name="Bonfante P."/>
            <person name="Martin F.M."/>
        </authorList>
    </citation>
    <scope>NUCLEOTIDE SEQUENCE [LARGE SCALE GENOMIC DNA]</scope>
    <source>
        <strain evidence="2 3">RN42</strain>
    </source>
</reference>
<feature type="signal peptide" evidence="1">
    <location>
        <begin position="1"/>
        <end position="22"/>
    </location>
</feature>
<evidence type="ECO:0000313" key="3">
    <source>
        <dbReference type="Proteomes" id="UP000275078"/>
    </source>
</evidence>
<dbReference type="AlphaFoldDB" id="A0A3N4HRL3"/>
<dbReference type="Proteomes" id="UP000275078">
    <property type="component" value="Unassembled WGS sequence"/>
</dbReference>
<dbReference type="EMBL" id="ML119744">
    <property type="protein sequence ID" value="RPA76462.1"/>
    <property type="molecule type" value="Genomic_DNA"/>
</dbReference>